<feature type="compositionally biased region" description="Basic residues" evidence="1">
    <location>
        <begin position="211"/>
        <end position="237"/>
    </location>
</feature>
<sequence length="237" mass="26496">MPASKKSAKKSCVLCGKLITGHGNNAEPLASGKCCDQCNMQVIMARMSKHGKKKSPYRGGKTRKKSYKKNKKTKKHRRKYKNKRKKQKGGVPLITKSAMSALGLTLGPAGQVIHPQGHHPVPKYFENKTHSYPTGETTFALSPPQKKEAVDYSKKLKKYHDDKHALELGISTATFLGDDVLAASYASELADNEQPDIPDFAVPVSYEKLSGGKRRAQKKSKHRRKNENKKKSRKKRR</sequence>
<feature type="region of interest" description="Disordered" evidence="1">
    <location>
        <begin position="46"/>
        <end position="91"/>
    </location>
</feature>
<organism evidence="2">
    <name type="scientific">viral metagenome</name>
    <dbReference type="NCBI Taxonomy" id="1070528"/>
    <lineage>
        <taxon>unclassified sequences</taxon>
        <taxon>metagenomes</taxon>
        <taxon>organismal metagenomes</taxon>
    </lineage>
</organism>
<name>A0A6C0JDJ8_9ZZZZ</name>
<feature type="compositionally biased region" description="Basic residues" evidence="1">
    <location>
        <begin position="47"/>
        <end position="88"/>
    </location>
</feature>
<feature type="region of interest" description="Disordered" evidence="1">
    <location>
        <begin position="192"/>
        <end position="237"/>
    </location>
</feature>
<reference evidence="2" key="1">
    <citation type="journal article" date="2020" name="Nature">
        <title>Giant virus diversity and host interactions through global metagenomics.</title>
        <authorList>
            <person name="Schulz F."/>
            <person name="Roux S."/>
            <person name="Paez-Espino D."/>
            <person name="Jungbluth S."/>
            <person name="Walsh D.A."/>
            <person name="Denef V.J."/>
            <person name="McMahon K.D."/>
            <person name="Konstantinidis K.T."/>
            <person name="Eloe-Fadrosh E.A."/>
            <person name="Kyrpides N.C."/>
            <person name="Woyke T."/>
        </authorList>
    </citation>
    <scope>NUCLEOTIDE SEQUENCE</scope>
    <source>
        <strain evidence="2">GVMAG-M-3300025890-48</strain>
    </source>
</reference>
<accession>A0A6C0JDJ8</accession>
<evidence type="ECO:0000313" key="2">
    <source>
        <dbReference type="EMBL" id="QHU02930.1"/>
    </source>
</evidence>
<dbReference type="AlphaFoldDB" id="A0A6C0JDJ8"/>
<dbReference type="EMBL" id="MN740367">
    <property type="protein sequence ID" value="QHU02930.1"/>
    <property type="molecule type" value="Genomic_DNA"/>
</dbReference>
<evidence type="ECO:0000256" key="1">
    <source>
        <dbReference type="SAM" id="MobiDB-lite"/>
    </source>
</evidence>
<protein>
    <submittedName>
        <fullName evidence="2">Uncharacterized protein</fullName>
    </submittedName>
</protein>
<proteinExistence type="predicted"/>